<proteinExistence type="inferred from homology"/>
<evidence type="ECO:0000313" key="11">
    <source>
        <dbReference type="Proteomes" id="UP000531561"/>
    </source>
</evidence>
<dbReference type="InterPro" id="IPR036396">
    <property type="entry name" value="Cyt_P450_sf"/>
</dbReference>
<dbReference type="EMBL" id="JABFCT010000026">
    <property type="protein sequence ID" value="KAF5867860.1"/>
    <property type="molecule type" value="Genomic_DNA"/>
</dbReference>
<keyword evidence="7" id="KW-0349">Heme</keyword>
<keyword evidence="4 7" id="KW-0408">Iron</keyword>
<evidence type="ECO:0000256" key="8">
    <source>
        <dbReference type="SAM" id="MobiDB-lite"/>
    </source>
</evidence>
<gene>
    <name evidence="10" type="ORF">Bfra_007055</name>
</gene>
<keyword evidence="2 7" id="KW-0479">Metal-binding</keyword>
<evidence type="ECO:0000256" key="2">
    <source>
        <dbReference type="ARBA" id="ARBA00022723"/>
    </source>
</evidence>
<organism evidence="10 11">
    <name type="scientific">Botrytis fragariae</name>
    <dbReference type="NCBI Taxonomy" id="1964551"/>
    <lineage>
        <taxon>Eukaryota</taxon>
        <taxon>Fungi</taxon>
        <taxon>Dikarya</taxon>
        <taxon>Ascomycota</taxon>
        <taxon>Pezizomycotina</taxon>
        <taxon>Leotiomycetes</taxon>
        <taxon>Helotiales</taxon>
        <taxon>Sclerotiniaceae</taxon>
        <taxon>Botrytis</taxon>
    </lineage>
</organism>
<evidence type="ECO:0000256" key="9">
    <source>
        <dbReference type="SAM" id="SignalP"/>
    </source>
</evidence>
<accession>A0A8H6AIG2</accession>
<evidence type="ECO:0000256" key="4">
    <source>
        <dbReference type="ARBA" id="ARBA00023004"/>
    </source>
</evidence>
<dbReference type="GO" id="GO:0004497">
    <property type="term" value="F:monooxygenase activity"/>
    <property type="evidence" value="ECO:0007669"/>
    <property type="project" value="UniProtKB-KW"/>
</dbReference>
<name>A0A8H6AIG2_9HELO</name>
<dbReference type="SUPFAM" id="SSF48264">
    <property type="entry name" value="Cytochrome P450"/>
    <property type="match status" value="1"/>
</dbReference>
<dbReference type="PRINTS" id="PR00385">
    <property type="entry name" value="P450"/>
</dbReference>
<dbReference type="PRINTS" id="PR00463">
    <property type="entry name" value="EP450I"/>
</dbReference>
<keyword evidence="9" id="KW-0732">Signal</keyword>
<dbReference type="AlphaFoldDB" id="A0A8H6AIG2"/>
<dbReference type="OrthoDB" id="1055148at2759"/>
<reference evidence="10 11" key="1">
    <citation type="journal article" date="2020" name="Phytopathology">
        <title>A high-quality genome resource of Botrytis fragariae, a new and rapidly spreading fungal pathogen causing strawberry gray mold in the U.S.A.</title>
        <authorList>
            <person name="Wu Y."/>
            <person name="Saski C.A."/>
            <person name="Schnabel G."/>
            <person name="Xiao S."/>
            <person name="Hu M."/>
        </authorList>
    </citation>
    <scope>NUCLEOTIDE SEQUENCE [LARGE SCALE GENOMIC DNA]</scope>
    <source>
        <strain evidence="10 11">BVB16</strain>
    </source>
</reference>
<evidence type="ECO:0000256" key="3">
    <source>
        <dbReference type="ARBA" id="ARBA00023002"/>
    </source>
</evidence>
<dbReference type="GeneID" id="59261121"/>
<keyword evidence="6" id="KW-0503">Monooxygenase</keyword>
<evidence type="ECO:0000256" key="7">
    <source>
        <dbReference type="PIRSR" id="PIRSR602401-1"/>
    </source>
</evidence>
<dbReference type="Proteomes" id="UP000531561">
    <property type="component" value="Unassembled WGS sequence"/>
</dbReference>
<dbReference type="CDD" id="cd11065">
    <property type="entry name" value="CYP64-like"/>
    <property type="match status" value="1"/>
</dbReference>
<evidence type="ECO:0000256" key="6">
    <source>
        <dbReference type="ARBA" id="ARBA00023033"/>
    </source>
</evidence>
<feature type="binding site" description="axial binding residue" evidence="7">
    <location>
        <position position="439"/>
    </location>
    <ligand>
        <name>heme</name>
        <dbReference type="ChEBI" id="CHEBI:30413"/>
    </ligand>
    <ligandPart>
        <name>Fe</name>
        <dbReference type="ChEBI" id="CHEBI:18248"/>
    </ligandPart>
</feature>
<dbReference type="RefSeq" id="XP_037186809.1">
    <property type="nucleotide sequence ID" value="XM_037337429.1"/>
</dbReference>
<feature type="region of interest" description="Disordered" evidence="8">
    <location>
        <begin position="396"/>
        <end position="422"/>
    </location>
</feature>
<dbReference type="InterPro" id="IPR002401">
    <property type="entry name" value="Cyt_P450_E_grp-I"/>
</dbReference>
<evidence type="ECO:0000313" key="10">
    <source>
        <dbReference type="EMBL" id="KAF5867860.1"/>
    </source>
</evidence>
<dbReference type="InterPro" id="IPR050364">
    <property type="entry name" value="Cytochrome_P450_fung"/>
</dbReference>
<feature type="compositionally biased region" description="Basic and acidic residues" evidence="8">
    <location>
        <begin position="396"/>
        <end position="410"/>
    </location>
</feature>
<keyword evidence="5" id="KW-0843">Virulence</keyword>
<dbReference type="InterPro" id="IPR001128">
    <property type="entry name" value="Cyt_P450"/>
</dbReference>
<dbReference type="PANTHER" id="PTHR46300">
    <property type="entry name" value="P450, PUTATIVE (EUROFUNG)-RELATED-RELATED"/>
    <property type="match status" value="1"/>
</dbReference>
<protein>
    <submittedName>
        <fullName evidence="10">Putative cytochrome p450 protein</fullName>
    </submittedName>
</protein>
<dbReference type="Pfam" id="PF00067">
    <property type="entry name" value="p450"/>
    <property type="match status" value="1"/>
</dbReference>
<comment type="similarity">
    <text evidence="1">Belongs to the cytochrome P450 family.</text>
</comment>
<feature type="signal peptide" evidence="9">
    <location>
        <begin position="1"/>
        <end position="24"/>
    </location>
</feature>
<keyword evidence="3" id="KW-0560">Oxidoreductase</keyword>
<sequence length="540" mass="62128">MDFYSFAGLAIISLLVVLLLTSTGKRPRGYPPGPPTLPIIGNLHQMPRNKAHLQFQRWAQEYGSIYSLILGTKVVIVLSTDQAVKDLLDKRGGIYSSRPERYIAQDIISGGARVVLMPYNETLRSIRTLAHRILNIKVTDTYIPYQDLENKAMLMDMLERPDAFIDHVRRYTTALTTQMAFGFRMKTMEDPRARQMFDGFRSFNELAGSQIANILDIFPILRHLPDFVLPIRRYARQLHAKEHKLFLDEYQNVKKSFDEGKEVPCFCSDLIKLQKKEKFSDTSGAYISGSFLQAGSETTSAVLLGFVQAMVIFPEVSKKAQAELDAVCKDRLPELEDMQNLPYIRACVKESLRWMPTDILGVPHSLSRDDYYNGYKIPKNAEIIFNVWTIHNDPQRHHNPRRFDPSRWSHDNQTSAEAATNPDVTKRDHFVYGAGRRLCQGMHIADRSMFIAMARLLWAFDFRRAVDKKTNEEIVPDMENLTEGLFVAPEPFDADIVPRDPKKAACVKEEWSKIVKLLDEDMQWKEYPKGLVWNWQDSVE</sequence>
<evidence type="ECO:0000256" key="1">
    <source>
        <dbReference type="ARBA" id="ARBA00010617"/>
    </source>
</evidence>
<dbReference type="GO" id="GO:0020037">
    <property type="term" value="F:heme binding"/>
    <property type="evidence" value="ECO:0007669"/>
    <property type="project" value="InterPro"/>
</dbReference>
<dbReference type="PANTHER" id="PTHR46300:SF2">
    <property type="entry name" value="CYTOCHROME P450 MONOOXYGENASE ALNH-RELATED"/>
    <property type="match status" value="1"/>
</dbReference>
<feature type="chain" id="PRO_5034885191" evidence="9">
    <location>
        <begin position="25"/>
        <end position="540"/>
    </location>
</feature>
<dbReference type="GO" id="GO:0016705">
    <property type="term" value="F:oxidoreductase activity, acting on paired donors, with incorporation or reduction of molecular oxygen"/>
    <property type="evidence" value="ECO:0007669"/>
    <property type="project" value="InterPro"/>
</dbReference>
<dbReference type="GO" id="GO:0005506">
    <property type="term" value="F:iron ion binding"/>
    <property type="evidence" value="ECO:0007669"/>
    <property type="project" value="InterPro"/>
</dbReference>
<evidence type="ECO:0000256" key="5">
    <source>
        <dbReference type="ARBA" id="ARBA00023026"/>
    </source>
</evidence>
<keyword evidence="11" id="KW-1185">Reference proteome</keyword>
<dbReference type="Gene3D" id="1.10.630.10">
    <property type="entry name" value="Cytochrome P450"/>
    <property type="match status" value="1"/>
</dbReference>
<comment type="cofactor">
    <cofactor evidence="7">
        <name>heme</name>
        <dbReference type="ChEBI" id="CHEBI:30413"/>
    </cofactor>
</comment>
<comment type="caution">
    <text evidence="10">The sequence shown here is derived from an EMBL/GenBank/DDBJ whole genome shotgun (WGS) entry which is preliminary data.</text>
</comment>